<organism evidence="3 4">
    <name type="scientific">Lepraria neglecta</name>
    <dbReference type="NCBI Taxonomy" id="209136"/>
    <lineage>
        <taxon>Eukaryota</taxon>
        <taxon>Fungi</taxon>
        <taxon>Dikarya</taxon>
        <taxon>Ascomycota</taxon>
        <taxon>Pezizomycotina</taxon>
        <taxon>Lecanoromycetes</taxon>
        <taxon>OSLEUM clade</taxon>
        <taxon>Lecanoromycetidae</taxon>
        <taxon>Lecanorales</taxon>
        <taxon>Lecanorineae</taxon>
        <taxon>Stereocaulaceae</taxon>
        <taxon>Lepraria</taxon>
    </lineage>
</organism>
<keyword evidence="4" id="KW-1185">Reference proteome</keyword>
<evidence type="ECO:0000256" key="1">
    <source>
        <dbReference type="SAM" id="MobiDB-lite"/>
    </source>
</evidence>
<evidence type="ECO:0000256" key="2">
    <source>
        <dbReference type="SAM" id="Phobius"/>
    </source>
</evidence>
<dbReference type="AlphaFoldDB" id="A0AAD9Z915"/>
<dbReference type="EMBL" id="JASNWA010000008">
    <property type="protein sequence ID" value="KAK3171683.1"/>
    <property type="molecule type" value="Genomic_DNA"/>
</dbReference>
<keyword evidence="2" id="KW-0472">Membrane</keyword>
<reference evidence="3" key="1">
    <citation type="submission" date="2022-11" db="EMBL/GenBank/DDBJ databases">
        <title>Chromosomal genome sequence assembly and mating type (MAT) locus characterization of the leprose asexual lichenized fungus Lepraria neglecta (Nyl.) Erichsen.</title>
        <authorList>
            <person name="Allen J.L."/>
            <person name="Pfeffer B."/>
        </authorList>
    </citation>
    <scope>NUCLEOTIDE SEQUENCE</scope>
    <source>
        <strain evidence="3">Allen 5258</strain>
    </source>
</reference>
<feature type="transmembrane region" description="Helical" evidence="2">
    <location>
        <begin position="37"/>
        <end position="59"/>
    </location>
</feature>
<comment type="caution">
    <text evidence="3">The sequence shown here is derived from an EMBL/GenBank/DDBJ whole genome shotgun (WGS) entry which is preliminary data.</text>
</comment>
<feature type="region of interest" description="Disordered" evidence="1">
    <location>
        <begin position="75"/>
        <end position="120"/>
    </location>
</feature>
<dbReference type="Proteomes" id="UP001276659">
    <property type="component" value="Unassembled WGS sequence"/>
</dbReference>
<evidence type="ECO:0000313" key="4">
    <source>
        <dbReference type="Proteomes" id="UP001276659"/>
    </source>
</evidence>
<accession>A0AAD9Z915</accession>
<feature type="compositionally biased region" description="Polar residues" evidence="1">
    <location>
        <begin position="110"/>
        <end position="120"/>
    </location>
</feature>
<sequence length="189" mass="20524">MPEMVTKISPTEPTPSFAPLDLMNPPIELSTSRPISLLRLMILALCMTFLLILVVYLAAISLSAAYDSKYGVPAINSGRKPRKGKPPPLDLGRDLEAQPRPVRPHMTLGHSDTPTSSLGSWGSHMPNAAASGFDMENLTSPMLLRQLAPRGGNRTSEEASPLGLSRYFFDGGVGIKRYESQGEMSWKDA</sequence>
<keyword evidence="2" id="KW-0812">Transmembrane</keyword>
<keyword evidence="2" id="KW-1133">Transmembrane helix</keyword>
<protein>
    <submittedName>
        <fullName evidence="3">Uncharacterized protein</fullName>
    </submittedName>
</protein>
<name>A0AAD9Z915_9LECA</name>
<gene>
    <name evidence="3" type="ORF">OEA41_003767</name>
</gene>
<evidence type="ECO:0000313" key="3">
    <source>
        <dbReference type="EMBL" id="KAK3171683.1"/>
    </source>
</evidence>
<proteinExistence type="predicted"/>